<dbReference type="RefSeq" id="WP_229838873.1">
    <property type="nucleotide sequence ID" value="NZ_BNAL01000005.1"/>
</dbReference>
<keyword evidence="7" id="KW-1185">Reference proteome</keyword>
<dbReference type="EMBL" id="BNAL01000005">
    <property type="protein sequence ID" value="GHF97701.1"/>
    <property type="molecule type" value="Genomic_DNA"/>
</dbReference>
<dbReference type="PANTHER" id="PTHR47811:SF1">
    <property type="entry name" value="TRNA PSEUDOURIDINE SYNTHASE D"/>
    <property type="match status" value="1"/>
</dbReference>
<dbReference type="Gene3D" id="3.30.2340.10">
    <property type="entry name" value="TruD, insertion domain"/>
    <property type="match status" value="1"/>
</dbReference>
<dbReference type="InterPro" id="IPR011760">
    <property type="entry name" value="PsdUridine_synth_TruD_insert"/>
</dbReference>
<dbReference type="InterPro" id="IPR050170">
    <property type="entry name" value="TruD_pseudoU_synthase"/>
</dbReference>
<evidence type="ECO:0000256" key="4">
    <source>
        <dbReference type="HAMAP-Rule" id="MF_01082"/>
    </source>
</evidence>
<name>A0ABQ3JZR8_9DEIO</name>
<dbReference type="InterPro" id="IPR043165">
    <property type="entry name" value="TruD_insert_sf"/>
</dbReference>
<dbReference type="SUPFAM" id="SSF55120">
    <property type="entry name" value="Pseudouridine synthase"/>
    <property type="match status" value="1"/>
</dbReference>
<dbReference type="InterPro" id="IPR042214">
    <property type="entry name" value="TruD_catalytic"/>
</dbReference>
<dbReference type="PROSITE" id="PS50984">
    <property type="entry name" value="TRUD"/>
    <property type="match status" value="1"/>
</dbReference>
<dbReference type="EC" id="5.4.99.27" evidence="4"/>
<dbReference type="PROSITE" id="PS01268">
    <property type="entry name" value="UPF0024"/>
    <property type="match status" value="1"/>
</dbReference>
<comment type="caution">
    <text evidence="6">The sequence shown here is derived from an EMBL/GenBank/DDBJ whole genome shotgun (WGS) entry which is preliminary data.</text>
</comment>
<evidence type="ECO:0000256" key="3">
    <source>
        <dbReference type="ARBA" id="ARBA00023235"/>
    </source>
</evidence>
<reference evidence="7" key="1">
    <citation type="journal article" date="2019" name="Int. J. Syst. Evol. Microbiol.">
        <title>The Global Catalogue of Microorganisms (GCM) 10K type strain sequencing project: providing services to taxonomists for standard genome sequencing and annotation.</title>
        <authorList>
            <consortium name="The Broad Institute Genomics Platform"/>
            <consortium name="The Broad Institute Genome Sequencing Center for Infectious Disease"/>
            <person name="Wu L."/>
            <person name="Ma J."/>
        </authorList>
    </citation>
    <scope>NUCLEOTIDE SEQUENCE [LARGE SCALE GENOMIC DNA]</scope>
    <source>
        <strain evidence="7">CGMCC 1.18439</strain>
    </source>
</reference>
<protein>
    <recommendedName>
        <fullName evidence="4">tRNA pseudouridine synthase D</fullName>
        <ecNumber evidence="4">5.4.99.27</ecNumber>
    </recommendedName>
    <alternativeName>
        <fullName evidence="4">tRNA pseudouridine(13) synthase</fullName>
    </alternativeName>
    <alternativeName>
        <fullName evidence="4">tRNA pseudouridylate synthase D</fullName>
    </alternativeName>
    <alternativeName>
        <fullName evidence="4">tRNA-uridine isomerase D</fullName>
    </alternativeName>
</protein>
<organism evidence="6 7">
    <name type="scientific">Deinococcus piscis</name>
    <dbReference type="NCBI Taxonomy" id="394230"/>
    <lineage>
        <taxon>Bacteria</taxon>
        <taxon>Thermotogati</taxon>
        <taxon>Deinococcota</taxon>
        <taxon>Deinococci</taxon>
        <taxon>Deinococcales</taxon>
        <taxon>Deinococcaceae</taxon>
        <taxon>Deinococcus</taxon>
    </lineage>
</organism>
<dbReference type="InterPro" id="IPR020119">
    <property type="entry name" value="PsdUridine_synth_TruD_CS"/>
</dbReference>
<gene>
    <name evidence="4 6" type="primary">truD</name>
    <name evidence="6" type="ORF">GCM10017783_06990</name>
</gene>
<comment type="catalytic activity">
    <reaction evidence="4">
        <text>uridine(13) in tRNA = pseudouridine(13) in tRNA</text>
        <dbReference type="Rhea" id="RHEA:42540"/>
        <dbReference type="Rhea" id="RHEA-COMP:10105"/>
        <dbReference type="Rhea" id="RHEA-COMP:10106"/>
        <dbReference type="ChEBI" id="CHEBI:65314"/>
        <dbReference type="ChEBI" id="CHEBI:65315"/>
        <dbReference type="EC" id="5.4.99.27"/>
    </reaction>
</comment>
<dbReference type="Pfam" id="PF01142">
    <property type="entry name" value="TruD"/>
    <property type="match status" value="2"/>
</dbReference>
<dbReference type="NCBIfam" id="TIGR00094">
    <property type="entry name" value="tRNA_TruD_broad"/>
    <property type="match status" value="1"/>
</dbReference>
<evidence type="ECO:0000256" key="2">
    <source>
        <dbReference type="ARBA" id="ARBA00022694"/>
    </source>
</evidence>
<accession>A0ABQ3JZR8</accession>
<sequence>MTDPTSPATSLPTSDPLTFRWSALARLGSLPTEAGTGGELRRELADFQVEELPLYLPAGEGDHLMIHLRKEGHTTGHLLRELARQLRVKDRDIGSAGQKDRHAVTTQWVSVPAAAEKRLAHFALDGVEILDTGRHPNKLGLGHLRGNRFRVEVRGAPGTVEQAAARLSELQAQGIPNYFGPQRFGLGGINAAEGVRVLRGESALSDTRLRRFLVSALQSAVFNAYLSLRLERGLFAGLLPGDRAKKHDSGGEFWVDSSAESERAARGEVSALGNLFGKKSQPLRAEGSLLEREALDELGLDSADFAAPLAGLRGDTRLTRIFFLEAPQLTPTPDGYAVQFALPRGSFATAVLRELMGGEVDTLPLPQEGHHLPARP</sequence>
<dbReference type="Gene3D" id="3.30.2350.20">
    <property type="entry name" value="TruD, catalytic domain"/>
    <property type="match status" value="1"/>
</dbReference>
<evidence type="ECO:0000256" key="1">
    <source>
        <dbReference type="ARBA" id="ARBA00007953"/>
    </source>
</evidence>
<keyword evidence="3 4" id="KW-0413">Isomerase</keyword>
<dbReference type="Proteomes" id="UP000632154">
    <property type="component" value="Unassembled WGS sequence"/>
</dbReference>
<dbReference type="HAMAP" id="MF_01082">
    <property type="entry name" value="TruD"/>
    <property type="match status" value="1"/>
</dbReference>
<evidence type="ECO:0000259" key="5">
    <source>
        <dbReference type="PROSITE" id="PS50984"/>
    </source>
</evidence>
<evidence type="ECO:0000313" key="7">
    <source>
        <dbReference type="Proteomes" id="UP000632154"/>
    </source>
</evidence>
<dbReference type="PANTHER" id="PTHR47811">
    <property type="entry name" value="TRNA PSEUDOURIDINE SYNTHASE D"/>
    <property type="match status" value="1"/>
</dbReference>
<evidence type="ECO:0000313" key="6">
    <source>
        <dbReference type="EMBL" id="GHF97701.1"/>
    </source>
</evidence>
<feature type="active site" description="Nucleophile" evidence="4">
    <location>
        <position position="100"/>
    </location>
</feature>
<feature type="domain" description="TRUD" evidence="5">
    <location>
        <begin position="174"/>
        <end position="324"/>
    </location>
</feature>
<comment type="similarity">
    <text evidence="1 4">Belongs to the pseudouridine synthase TruD family.</text>
</comment>
<dbReference type="InterPro" id="IPR020103">
    <property type="entry name" value="PsdUridine_synth_cat_dom_sf"/>
</dbReference>
<keyword evidence="2 4" id="KW-0819">tRNA processing</keyword>
<comment type="function">
    <text evidence="4">Responsible for synthesis of pseudouridine from uracil-13 in transfer RNAs.</text>
</comment>
<dbReference type="InterPro" id="IPR001656">
    <property type="entry name" value="PsdUridine_synth_TruD"/>
</dbReference>
<proteinExistence type="inferred from homology"/>